<dbReference type="FunFam" id="1.10.533.10:FF:000011">
    <property type="entry name" value="Myeloid cell nuclear differentiation antigen"/>
    <property type="match status" value="1"/>
</dbReference>
<sequence length="137" mass="15786">LTGRGCMVNYYKQIVLLSGLEYMNDYNFRALKSLLNHDLKLTKNMQDDYDRIKIADLMEEKFPEDAGLSKLIEVCEDIPELADRVDILRKKKEKVKNKTKIKSESSPPPLTSSLMEAWEVEPAMVTASSEVHRLRSH</sequence>
<reference evidence="3" key="1">
    <citation type="submission" date="2025-08" db="UniProtKB">
        <authorList>
            <consortium name="Ensembl"/>
        </authorList>
    </citation>
    <scope>IDENTIFICATION</scope>
</reference>
<dbReference type="Pfam" id="PF02758">
    <property type="entry name" value="PYRIN"/>
    <property type="match status" value="1"/>
</dbReference>
<dbReference type="CDD" id="cd08305">
    <property type="entry name" value="Pyrin"/>
    <property type="match status" value="1"/>
</dbReference>
<organism evidence="3 4">
    <name type="scientific">Mus spicilegus</name>
    <name type="common">Mound-building mouse</name>
    <dbReference type="NCBI Taxonomy" id="10103"/>
    <lineage>
        <taxon>Eukaryota</taxon>
        <taxon>Metazoa</taxon>
        <taxon>Chordata</taxon>
        <taxon>Craniata</taxon>
        <taxon>Vertebrata</taxon>
        <taxon>Euteleostomi</taxon>
        <taxon>Mammalia</taxon>
        <taxon>Eutheria</taxon>
        <taxon>Euarchontoglires</taxon>
        <taxon>Glires</taxon>
        <taxon>Rodentia</taxon>
        <taxon>Myomorpha</taxon>
        <taxon>Muroidea</taxon>
        <taxon>Muridae</taxon>
        <taxon>Murinae</taxon>
        <taxon>Mus</taxon>
        <taxon>Mus</taxon>
    </lineage>
</organism>
<dbReference type="PROSITE" id="PS50824">
    <property type="entry name" value="DAPIN"/>
    <property type="match status" value="1"/>
</dbReference>
<dbReference type="PANTHER" id="PTHR12200">
    <property type="entry name" value="INTERFERON-INDUCIBLE PROTEIN AIM2 FAMILY MEMBER"/>
    <property type="match status" value="1"/>
</dbReference>
<dbReference type="Gene3D" id="1.10.533.10">
    <property type="entry name" value="Death Domain, Fas"/>
    <property type="match status" value="1"/>
</dbReference>
<accession>A0A8C6IKU1</accession>
<dbReference type="SMART" id="SM01289">
    <property type="entry name" value="PYRIN"/>
    <property type="match status" value="1"/>
</dbReference>
<dbReference type="GO" id="GO:0035458">
    <property type="term" value="P:cellular response to interferon-beta"/>
    <property type="evidence" value="ECO:0007669"/>
    <property type="project" value="InterPro"/>
</dbReference>
<evidence type="ECO:0000313" key="3">
    <source>
        <dbReference type="Ensembl" id="ENSMSIP00000038413.1"/>
    </source>
</evidence>
<protein>
    <recommendedName>
        <fullName evidence="2">Pyrin domain-containing protein</fullName>
    </recommendedName>
</protein>
<dbReference type="AlphaFoldDB" id="A0A8C6IKU1"/>
<proteinExistence type="inferred from homology"/>
<dbReference type="GO" id="GO:0005829">
    <property type="term" value="C:cytosol"/>
    <property type="evidence" value="ECO:0007669"/>
    <property type="project" value="TreeGrafter"/>
</dbReference>
<dbReference type="InterPro" id="IPR040205">
    <property type="entry name" value="HIN-200"/>
</dbReference>
<dbReference type="InterPro" id="IPR011029">
    <property type="entry name" value="DEATH-like_dom_sf"/>
</dbReference>
<dbReference type="GO" id="GO:0002218">
    <property type="term" value="P:activation of innate immune response"/>
    <property type="evidence" value="ECO:0007669"/>
    <property type="project" value="InterPro"/>
</dbReference>
<keyword evidence="4" id="KW-1185">Reference proteome</keyword>
<dbReference type="PANTHER" id="PTHR12200:SF28">
    <property type="entry name" value="INTEFERON-ACTIVABLE PROTEIN 208-RELATED"/>
    <property type="match status" value="1"/>
</dbReference>
<feature type="domain" description="Pyrin" evidence="2">
    <location>
        <begin position="7"/>
        <end position="94"/>
    </location>
</feature>
<dbReference type="Proteomes" id="UP000694415">
    <property type="component" value="Unplaced"/>
</dbReference>
<evidence type="ECO:0000259" key="2">
    <source>
        <dbReference type="PROSITE" id="PS50824"/>
    </source>
</evidence>
<name>A0A8C6IKU1_MUSSI</name>
<dbReference type="GO" id="GO:0005654">
    <property type="term" value="C:nucleoplasm"/>
    <property type="evidence" value="ECO:0007669"/>
    <property type="project" value="TreeGrafter"/>
</dbReference>
<dbReference type="Ensembl" id="ENSMSIT00000048449.1">
    <property type="protein sequence ID" value="ENSMSIP00000038413.1"/>
    <property type="gene ID" value="ENSMSIG00000032001.1"/>
</dbReference>
<evidence type="ECO:0000256" key="1">
    <source>
        <dbReference type="ARBA" id="ARBA00008647"/>
    </source>
</evidence>
<evidence type="ECO:0000313" key="4">
    <source>
        <dbReference type="Proteomes" id="UP000694415"/>
    </source>
</evidence>
<comment type="similarity">
    <text evidence="1">Belongs to the HIN-200 family.</text>
</comment>
<reference evidence="3" key="2">
    <citation type="submission" date="2025-09" db="UniProtKB">
        <authorList>
            <consortium name="Ensembl"/>
        </authorList>
    </citation>
    <scope>IDENTIFICATION</scope>
</reference>
<dbReference type="GeneTree" id="ENSGT00390000013296"/>
<dbReference type="InterPro" id="IPR004020">
    <property type="entry name" value="DAPIN"/>
</dbReference>
<dbReference type="GO" id="GO:0003690">
    <property type="term" value="F:double-stranded DNA binding"/>
    <property type="evidence" value="ECO:0007669"/>
    <property type="project" value="TreeGrafter"/>
</dbReference>